<dbReference type="PRINTS" id="PR01036">
    <property type="entry name" value="TCRTETB"/>
</dbReference>
<dbReference type="Gene3D" id="1.20.1250.20">
    <property type="entry name" value="MFS general substrate transporter like domains"/>
    <property type="match status" value="1"/>
</dbReference>
<feature type="transmembrane region" description="Helical" evidence="6">
    <location>
        <begin position="171"/>
        <end position="190"/>
    </location>
</feature>
<keyword evidence="4 6" id="KW-1133">Transmembrane helix</keyword>
<dbReference type="EMBL" id="BAABFB010000066">
    <property type="protein sequence ID" value="GAA4486469.1"/>
    <property type="molecule type" value="Genomic_DNA"/>
</dbReference>
<dbReference type="Proteomes" id="UP001501183">
    <property type="component" value="Unassembled WGS sequence"/>
</dbReference>
<evidence type="ECO:0000256" key="6">
    <source>
        <dbReference type="SAM" id="Phobius"/>
    </source>
</evidence>
<dbReference type="InterPro" id="IPR036259">
    <property type="entry name" value="MFS_trans_sf"/>
</dbReference>
<feature type="transmembrane region" description="Helical" evidence="6">
    <location>
        <begin position="47"/>
        <end position="72"/>
    </location>
</feature>
<evidence type="ECO:0000256" key="5">
    <source>
        <dbReference type="ARBA" id="ARBA00023136"/>
    </source>
</evidence>
<feature type="transmembrane region" description="Helical" evidence="6">
    <location>
        <begin position="506"/>
        <end position="525"/>
    </location>
</feature>
<evidence type="ECO:0000256" key="1">
    <source>
        <dbReference type="ARBA" id="ARBA00004651"/>
    </source>
</evidence>
<dbReference type="PROSITE" id="PS50850">
    <property type="entry name" value="MFS"/>
    <property type="match status" value="1"/>
</dbReference>
<feature type="domain" description="Major facilitator superfamily (MFS) profile" evidence="7">
    <location>
        <begin position="18"/>
        <end position="532"/>
    </location>
</feature>
<dbReference type="InterPro" id="IPR011701">
    <property type="entry name" value="MFS"/>
</dbReference>
<dbReference type="InterPro" id="IPR020846">
    <property type="entry name" value="MFS_dom"/>
</dbReference>
<dbReference type="RefSeq" id="WP_345349971.1">
    <property type="nucleotide sequence ID" value="NZ_BAABFB010000066.1"/>
</dbReference>
<feature type="transmembrane region" description="Helical" evidence="6">
    <location>
        <begin position="289"/>
        <end position="310"/>
    </location>
</feature>
<dbReference type="Pfam" id="PF07690">
    <property type="entry name" value="MFS_1"/>
    <property type="match status" value="1"/>
</dbReference>
<proteinExistence type="predicted"/>
<dbReference type="Gene3D" id="1.20.1720.10">
    <property type="entry name" value="Multidrug resistance protein D"/>
    <property type="match status" value="1"/>
</dbReference>
<organism evidence="8 9">
    <name type="scientific">Rhodococcus olei</name>
    <dbReference type="NCBI Taxonomy" id="2161675"/>
    <lineage>
        <taxon>Bacteria</taxon>
        <taxon>Bacillati</taxon>
        <taxon>Actinomycetota</taxon>
        <taxon>Actinomycetes</taxon>
        <taxon>Mycobacteriales</taxon>
        <taxon>Nocardiaceae</taxon>
        <taxon>Rhodococcus</taxon>
    </lineage>
</organism>
<feature type="transmembrane region" description="Helical" evidence="6">
    <location>
        <begin position="316"/>
        <end position="339"/>
    </location>
</feature>
<evidence type="ECO:0000313" key="8">
    <source>
        <dbReference type="EMBL" id="GAA4486469.1"/>
    </source>
</evidence>
<dbReference type="SUPFAM" id="SSF103473">
    <property type="entry name" value="MFS general substrate transporter"/>
    <property type="match status" value="1"/>
</dbReference>
<keyword evidence="3 6" id="KW-0812">Transmembrane</keyword>
<comment type="caution">
    <text evidence="8">The sequence shown here is derived from an EMBL/GenBank/DDBJ whole genome shotgun (WGS) entry which is preliminary data.</text>
</comment>
<name>A0ABP8PE67_9NOCA</name>
<evidence type="ECO:0000256" key="4">
    <source>
        <dbReference type="ARBA" id="ARBA00022989"/>
    </source>
</evidence>
<keyword evidence="2" id="KW-0813">Transport</keyword>
<feature type="transmembrane region" description="Helical" evidence="6">
    <location>
        <begin position="242"/>
        <end position="260"/>
    </location>
</feature>
<comment type="subcellular location">
    <subcellularLocation>
        <location evidence="1">Cell membrane</location>
        <topology evidence="1">Multi-pass membrane protein</topology>
    </subcellularLocation>
</comment>
<dbReference type="PANTHER" id="PTHR42718">
    <property type="entry name" value="MAJOR FACILITATOR SUPERFAMILY MULTIDRUG TRANSPORTER MFSC"/>
    <property type="match status" value="1"/>
</dbReference>
<keyword evidence="9" id="KW-1185">Reference proteome</keyword>
<evidence type="ECO:0000313" key="9">
    <source>
        <dbReference type="Proteomes" id="UP001501183"/>
    </source>
</evidence>
<evidence type="ECO:0000256" key="3">
    <source>
        <dbReference type="ARBA" id="ARBA00022692"/>
    </source>
</evidence>
<evidence type="ECO:0000259" key="7">
    <source>
        <dbReference type="PROSITE" id="PS50850"/>
    </source>
</evidence>
<protein>
    <submittedName>
        <fullName evidence="8">MFS transporter</fullName>
    </submittedName>
</protein>
<evidence type="ECO:0000256" key="2">
    <source>
        <dbReference type="ARBA" id="ARBA00022448"/>
    </source>
</evidence>
<sequence>MTVDTAKSSTAATGSALVLTVLGAGQFLMTLDSSVMNVSMASVAADIGTTITGIQTAITLYTLVMATLMITGGKIGTILGRRRAFGIGLVVYGIGSATTAIAPNLAVLLLGWSLLEGIGAALIMPAIVALVAANFPPERRTAAYGLIAASGAMAVAAGPLVGGAVTTFASWRYVFAGEVVIVVLILLVLRRIADVPPQRVKLDLLGSLLSMVGLGLVVFGVLRSSEWGWVRVRPGGPEFFGLSPVFWLILAGLVVIHLFLRWQSHLAATGGQPLLDVTLLRNRQLSGGLTMFLAQFMIQAGVFFAVPLFLSVVLELSALATGVRLLPLSAALLVAAAGIPKVWPYASPRRVVRLGLASMLVGIVILAAGMDPGANAAVVAVPMLLMGLGLGALSSQLGAVTVSAVPDEKSPEVGGLQNTATNLGASLGTALIGSVLIATLSSLVLTGIKEHPAVPESVAQQASTELAAGVPFVSDTQLRTALDDAGVPPATADAIVDVNTDARLEALQVAFSLAALLTAGALLVSGRIPRDPVTRG</sequence>
<feature type="transmembrane region" description="Helical" evidence="6">
    <location>
        <begin position="423"/>
        <end position="448"/>
    </location>
</feature>
<dbReference type="PANTHER" id="PTHR42718:SF9">
    <property type="entry name" value="MAJOR FACILITATOR SUPERFAMILY MULTIDRUG TRANSPORTER MFSC"/>
    <property type="match status" value="1"/>
</dbReference>
<accession>A0ABP8PE67</accession>
<gene>
    <name evidence="8" type="ORF">GCM10023094_42920</name>
</gene>
<feature type="transmembrane region" description="Helical" evidence="6">
    <location>
        <begin position="376"/>
        <end position="402"/>
    </location>
</feature>
<feature type="transmembrane region" description="Helical" evidence="6">
    <location>
        <begin position="351"/>
        <end position="370"/>
    </location>
</feature>
<feature type="transmembrane region" description="Helical" evidence="6">
    <location>
        <begin position="142"/>
        <end position="165"/>
    </location>
</feature>
<keyword evidence="5 6" id="KW-0472">Membrane</keyword>
<feature type="transmembrane region" description="Helical" evidence="6">
    <location>
        <begin position="202"/>
        <end position="222"/>
    </location>
</feature>
<feature type="transmembrane region" description="Helical" evidence="6">
    <location>
        <begin position="84"/>
        <end position="112"/>
    </location>
</feature>
<reference evidence="9" key="1">
    <citation type="journal article" date="2019" name="Int. J. Syst. Evol. Microbiol.">
        <title>The Global Catalogue of Microorganisms (GCM) 10K type strain sequencing project: providing services to taxonomists for standard genome sequencing and annotation.</title>
        <authorList>
            <consortium name="The Broad Institute Genomics Platform"/>
            <consortium name="The Broad Institute Genome Sequencing Center for Infectious Disease"/>
            <person name="Wu L."/>
            <person name="Ma J."/>
        </authorList>
    </citation>
    <scope>NUCLEOTIDE SEQUENCE [LARGE SCALE GENOMIC DNA]</scope>
    <source>
        <strain evidence="9">JCM 32206</strain>
    </source>
</reference>
<feature type="transmembrane region" description="Helical" evidence="6">
    <location>
        <begin position="118"/>
        <end position="135"/>
    </location>
</feature>
<dbReference type="CDD" id="cd17321">
    <property type="entry name" value="MFS_MMR_MDR_like"/>
    <property type="match status" value="1"/>
</dbReference>